<dbReference type="Proteomes" id="UP000229383">
    <property type="component" value="Unassembled WGS sequence"/>
</dbReference>
<accession>A0A2H0TGG6</accession>
<dbReference type="InterPro" id="IPR036388">
    <property type="entry name" value="WH-like_DNA-bd_sf"/>
</dbReference>
<evidence type="ECO:0000313" key="3">
    <source>
        <dbReference type="Proteomes" id="UP000229383"/>
    </source>
</evidence>
<protein>
    <recommendedName>
        <fullName evidence="1">Transcription regulator TrmB N-terminal domain-containing protein</fullName>
    </recommendedName>
</protein>
<comment type="caution">
    <text evidence="2">The sequence shown here is derived from an EMBL/GenBank/DDBJ whole genome shotgun (WGS) entry which is preliminary data.</text>
</comment>
<dbReference type="SUPFAM" id="SSF46785">
    <property type="entry name" value="Winged helix' DNA-binding domain"/>
    <property type="match status" value="1"/>
</dbReference>
<proteinExistence type="predicted"/>
<organism evidence="2 3">
    <name type="scientific">Candidatus Niyogibacteria bacterium CG10_big_fil_rev_8_21_14_0_10_42_19</name>
    <dbReference type="NCBI Taxonomy" id="1974725"/>
    <lineage>
        <taxon>Bacteria</taxon>
        <taxon>Candidatus Niyogiibacteriota</taxon>
    </lineage>
</organism>
<dbReference type="PANTHER" id="PTHR34293:SF1">
    <property type="entry name" value="HTH-TYPE TRANSCRIPTIONAL REGULATOR TRMBL2"/>
    <property type="match status" value="1"/>
</dbReference>
<dbReference type="Pfam" id="PF01978">
    <property type="entry name" value="TrmB"/>
    <property type="match status" value="1"/>
</dbReference>
<evidence type="ECO:0000313" key="2">
    <source>
        <dbReference type="EMBL" id="PIR70640.1"/>
    </source>
</evidence>
<reference evidence="3" key="1">
    <citation type="submission" date="2017-09" db="EMBL/GenBank/DDBJ databases">
        <title>Depth-based differentiation of microbial function through sediment-hosted aquifers and enrichment of novel symbionts in the deep terrestrial subsurface.</title>
        <authorList>
            <person name="Probst A.J."/>
            <person name="Ladd B."/>
            <person name="Jarett J.K."/>
            <person name="Geller-Mcgrath D.E."/>
            <person name="Sieber C.M.K."/>
            <person name="Emerson J.B."/>
            <person name="Anantharaman K."/>
            <person name="Thomas B.C."/>
            <person name="Malmstrom R."/>
            <person name="Stieglmeier M."/>
            <person name="Klingl A."/>
            <person name="Woyke T."/>
            <person name="Ryan C.M."/>
            <person name="Banfield J.F."/>
        </authorList>
    </citation>
    <scope>NUCLEOTIDE SEQUENCE [LARGE SCALE GENOMIC DNA]</scope>
</reference>
<name>A0A2H0TGG6_9BACT</name>
<dbReference type="PANTHER" id="PTHR34293">
    <property type="entry name" value="HTH-TYPE TRANSCRIPTIONAL REGULATOR TRMBL2"/>
    <property type="match status" value="1"/>
</dbReference>
<dbReference type="InterPro" id="IPR036390">
    <property type="entry name" value="WH_DNA-bd_sf"/>
</dbReference>
<gene>
    <name evidence="2" type="ORF">COU46_00490</name>
</gene>
<dbReference type="EMBL" id="PFCN01000007">
    <property type="protein sequence ID" value="PIR70640.1"/>
    <property type="molecule type" value="Genomic_DNA"/>
</dbReference>
<dbReference type="InterPro" id="IPR051797">
    <property type="entry name" value="TrmB-like"/>
</dbReference>
<sequence>MLPELKSVLKSINLNDKEIAVYEEILPLGRGTVRKIAEKTGINRGTVHDILEDLVQKKLLISEANGSRRRFIVASPDKIFSILEQEKNKISEAEKKVALVMPQLMSLYVKQGGRPAVQYFDSDKGIKKILEDVLETMQKEGEKEYAVYSSKSVRSYLYKLYPNFTKEKLKRKIKTRVIALGDGGDPKNIKLAERRLINIDAPAYILIYGPKVALLSIAEDKMPFGVLIIDRKIATTQRIVFDELWKRLRINI</sequence>
<feature type="domain" description="Transcription regulator TrmB N-terminal" evidence="1">
    <location>
        <begin position="9"/>
        <end position="64"/>
    </location>
</feature>
<dbReference type="Gene3D" id="1.10.10.10">
    <property type="entry name" value="Winged helix-like DNA-binding domain superfamily/Winged helix DNA-binding domain"/>
    <property type="match status" value="1"/>
</dbReference>
<dbReference type="AlphaFoldDB" id="A0A2H0TGG6"/>
<evidence type="ECO:0000259" key="1">
    <source>
        <dbReference type="Pfam" id="PF01978"/>
    </source>
</evidence>
<dbReference type="InterPro" id="IPR002831">
    <property type="entry name" value="Tscrpt_reg_TrmB_N"/>
</dbReference>